<feature type="chain" id="PRO_5046301494" description="Alkaline phosphatase family protein" evidence="1">
    <location>
        <begin position="28"/>
        <end position="560"/>
    </location>
</feature>
<dbReference type="RefSeq" id="WP_345524690.1">
    <property type="nucleotide sequence ID" value="NZ_BAABKN010000004.1"/>
</dbReference>
<proteinExistence type="predicted"/>
<evidence type="ECO:0000313" key="2">
    <source>
        <dbReference type="EMBL" id="GAA4723655.1"/>
    </source>
</evidence>
<evidence type="ECO:0008006" key="4">
    <source>
        <dbReference type="Google" id="ProtNLM"/>
    </source>
</evidence>
<protein>
    <recommendedName>
        <fullName evidence="4">Alkaline phosphatase family protein</fullName>
    </recommendedName>
</protein>
<name>A0ABP8Y9J5_9ACTN</name>
<dbReference type="Gene3D" id="3.40.720.10">
    <property type="entry name" value="Alkaline Phosphatase, subunit A"/>
    <property type="match status" value="2"/>
</dbReference>
<dbReference type="SUPFAM" id="SSF53649">
    <property type="entry name" value="Alkaline phosphatase-like"/>
    <property type="match status" value="1"/>
</dbReference>
<dbReference type="InterPro" id="IPR017850">
    <property type="entry name" value="Alkaline_phosphatase_core_sf"/>
</dbReference>
<dbReference type="PANTHER" id="PTHR43108:SF8">
    <property type="entry name" value="SD21168P"/>
    <property type="match status" value="1"/>
</dbReference>
<gene>
    <name evidence="2" type="ORF">GCM10023350_02380</name>
</gene>
<dbReference type="InterPro" id="IPR002591">
    <property type="entry name" value="Phosphodiest/P_Trfase"/>
</dbReference>
<dbReference type="PANTHER" id="PTHR43108">
    <property type="entry name" value="N-ACETYLGLUCOSAMINE-6-SULFATASE FAMILY MEMBER"/>
    <property type="match status" value="1"/>
</dbReference>
<dbReference type="EMBL" id="BAABKN010000004">
    <property type="protein sequence ID" value="GAA4723655.1"/>
    <property type="molecule type" value="Genomic_DNA"/>
</dbReference>
<accession>A0ABP8Y9J5</accession>
<evidence type="ECO:0000313" key="3">
    <source>
        <dbReference type="Proteomes" id="UP001499882"/>
    </source>
</evidence>
<feature type="signal peptide" evidence="1">
    <location>
        <begin position="1"/>
        <end position="27"/>
    </location>
</feature>
<evidence type="ECO:0000256" key="1">
    <source>
        <dbReference type="SAM" id="SignalP"/>
    </source>
</evidence>
<comment type="caution">
    <text evidence="2">The sequence shown here is derived from an EMBL/GenBank/DDBJ whole genome shotgun (WGS) entry which is preliminary data.</text>
</comment>
<keyword evidence="3" id="KW-1185">Reference proteome</keyword>
<reference evidence="3" key="1">
    <citation type="journal article" date="2019" name="Int. J. Syst. Evol. Microbiol.">
        <title>The Global Catalogue of Microorganisms (GCM) 10K type strain sequencing project: providing services to taxonomists for standard genome sequencing and annotation.</title>
        <authorList>
            <consortium name="The Broad Institute Genomics Platform"/>
            <consortium name="The Broad Institute Genome Sequencing Center for Infectious Disease"/>
            <person name="Wu L."/>
            <person name="Ma J."/>
        </authorList>
    </citation>
    <scope>NUCLEOTIDE SEQUENCE [LARGE SCALE GENOMIC DNA]</scope>
    <source>
        <strain evidence="3">JCM 18532</strain>
    </source>
</reference>
<dbReference type="Pfam" id="PF01663">
    <property type="entry name" value="Phosphodiest"/>
    <property type="match status" value="1"/>
</dbReference>
<keyword evidence="1" id="KW-0732">Signal</keyword>
<dbReference type="Proteomes" id="UP001499882">
    <property type="component" value="Unassembled WGS sequence"/>
</dbReference>
<sequence length="560" mass="60921">MSSRIRTSTLAAATIGLLAAAAFPTLAADSAGASRSGHLGSGHAQDRPTRVVQIVLDQLRPEFVEAFDMRNVKRLMRSGASYPDAYLGHMGSETVVSHNVMTSGMLPKHMGWSDEWFRDTQGLLGAVDGRYVTGSMSAAQFDTVIKAEGYPKLADYLHAAYPGKVVAAIGEKNYAVHTMGGPGADMRITFGGRTADCDDVPNEPTDLTWRGPAGVGVPAYIASPVCGRFYVDADRNLDYGTRTTAPAWMYAVEGNRDVPGLDPAHQGGDVWVTDAAFDVMDHEDWSGLLLTYGGIDKAGHMWGGLNDRPPYAGGDPRVHMAEIARTADEQVGRVVQRLKDDGLLDDTLIVLTTDHAQQTSKHFYGVDGLGRGNFNWYYGSDADETYLSSQPEIQRLVDETGNVEMSMQDSAIRTWLVDRSWSAKKDAASVMATLAGVRATYVLAGDRYRLTWHAPRSRWTASEWQWWRRHGQEIVNTAAADYGADVIGLLRDNASYGVAGDHGGAQESVQRIPIVFSGPGVKAGVRPRDAMRSVDIMPTVLRALGIPETHWTDGRAYRLP</sequence>
<organism evidence="2 3">
    <name type="scientific">Nocardioides endophyticus</name>
    <dbReference type="NCBI Taxonomy" id="1353775"/>
    <lineage>
        <taxon>Bacteria</taxon>
        <taxon>Bacillati</taxon>
        <taxon>Actinomycetota</taxon>
        <taxon>Actinomycetes</taxon>
        <taxon>Propionibacteriales</taxon>
        <taxon>Nocardioidaceae</taxon>
        <taxon>Nocardioides</taxon>
    </lineage>
</organism>